<feature type="domain" description="RING-type" evidence="2">
    <location>
        <begin position="275"/>
        <end position="316"/>
    </location>
</feature>
<dbReference type="AlphaFoldDB" id="A0A9Q0F574"/>
<evidence type="ECO:0000313" key="4">
    <source>
        <dbReference type="Proteomes" id="UP001141552"/>
    </source>
</evidence>
<dbReference type="PROSITE" id="PS50089">
    <property type="entry name" value="ZF_RING_2"/>
    <property type="match status" value="1"/>
</dbReference>
<dbReference type="InterPro" id="IPR001841">
    <property type="entry name" value="Znf_RING"/>
</dbReference>
<sequence length="332" mass="37774">MSGTTSYDNEVYVTASYCDDFPSDPISDLTVAVDVMKNYVSDSIPRRTSGRVDHMKVLLIADDQRPPKEIRGASAEWRFAFPRVSLTKTTVSGMIKYLRIPFGLEKVQWRARYKDNWTRLESEDDVVARIFDVISNPKNAGVSEETASTRNLALSLRIKQEIVLPHEEYMETVERKRKEELAQRAYESITALFRMEAAGGERMSPRRRESTLREIAEKGGLDQPMFEQILRESALVSATTQQQQQGGSRRVPAAKLAVKKMEEEIIGPDSKKIMCAVCREEMKIGSMAACMPCSHKFHKTCIDMWLNRSRTCPMCRSKLPVTETSVWSGPRF</sequence>
<name>A0A9Q0F574_9ROSI</name>
<dbReference type="Gene3D" id="3.30.40.10">
    <property type="entry name" value="Zinc/RING finger domain, C3HC4 (zinc finger)"/>
    <property type="match status" value="1"/>
</dbReference>
<proteinExistence type="predicted"/>
<evidence type="ECO:0000313" key="3">
    <source>
        <dbReference type="EMBL" id="KAJ4825183.1"/>
    </source>
</evidence>
<dbReference type="SUPFAM" id="SSF57850">
    <property type="entry name" value="RING/U-box"/>
    <property type="match status" value="1"/>
</dbReference>
<dbReference type="Proteomes" id="UP001141552">
    <property type="component" value="Unassembled WGS sequence"/>
</dbReference>
<evidence type="ECO:0000259" key="2">
    <source>
        <dbReference type="PROSITE" id="PS50089"/>
    </source>
</evidence>
<evidence type="ECO:0000256" key="1">
    <source>
        <dbReference type="PROSITE-ProRule" id="PRU00175"/>
    </source>
</evidence>
<dbReference type="OrthoDB" id="4348522at2759"/>
<accession>A0A9Q0F574</accession>
<keyword evidence="1" id="KW-0863">Zinc-finger</keyword>
<dbReference type="InterPro" id="IPR013083">
    <property type="entry name" value="Znf_RING/FYVE/PHD"/>
</dbReference>
<keyword evidence="1" id="KW-0479">Metal-binding</keyword>
<dbReference type="SMART" id="SM00184">
    <property type="entry name" value="RING"/>
    <property type="match status" value="1"/>
</dbReference>
<gene>
    <name evidence="3" type="ORF">Tsubulata_022551</name>
</gene>
<dbReference type="PANTHER" id="PTHR22765">
    <property type="entry name" value="RING FINGER AND PROTEASE ASSOCIATED DOMAIN-CONTAINING"/>
    <property type="match status" value="1"/>
</dbReference>
<dbReference type="EMBL" id="JAKUCV010006986">
    <property type="protein sequence ID" value="KAJ4825183.1"/>
    <property type="molecule type" value="Genomic_DNA"/>
</dbReference>
<dbReference type="Pfam" id="PF13639">
    <property type="entry name" value="zf-RING_2"/>
    <property type="match status" value="1"/>
</dbReference>
<dbReference type="GO" id="GO:0008270">
    <property type="term" value="F:zinc ion binding"/>
    <property type="evidence" value="ECO:0007669"/>
    <property type="project" value="UniProtKB-KW"/>
</dbReference>
<protein>
    <recommendedName>
        <fullName evidence="2">RING-type domain-containing protein</fullName>
    </recommendedName>
</protein>
<dbReference type="CDD" id="cd16454">
    <property type="entry name" value="RING-H2_PA-TM-RING"/>
    <property type="match status" value="1"/>
</dbReference>
<comment type="caution">
    <text evidence="3">The sequence shown here is derived from an EMBL/GenBank/DDBJ whole genome shotgun (WGS) entry which is preliminary data.</text>
</comment>
<dbReference type="InterPro" id="IPR051826">
    <property type="entry name" value="E3_ubiquitin-ligase_domain"/>
</dbReference>
<reference evidence="3" key="2">
    <citation type="journal article" date="2023" name="Plants (Basel)">
        <title>Annotation of the Turnera subulata (Passifloraceae) Draft Genome Reveals the S-Locus Evolved after the Divergence of Turneroideae from Passifloroideae in a Stepwise Manner.</title>
        <authorList>
            <person name="Henning P.M."/>
            <person name="Roalson E.H."/>
            <person name="Mir W."/>
            <person name="McCubbin A.G."/>
            <person name="Shore J.S."/>
        </authorList>
    </citation>
    <scope>NUCLEOTIDE SEQUENCE</scope>
    <source>
        <strain evidence="3">F60SS</strain>
    </source>
</reference>
<keyword evidence="4" id="KW-1185">Reference proteome</keyword>
<dbReference type="GO" id="GO:0061630">
    <property type="term" value="F:ubiquitin protein ligase activity"/>
    <property type="evidence" value="ECO:0007669"/>
    <property type="project" value="TreeGrafter"/>
</dbReference>
<reference evidence="3" key="1">
    <citation type="submission" date="2022-02" db="EMBL/GenBank/DDBJ databases">
        <authorList>
            <person name="Henning P.M."/>
            <person name="McCubbin A.G."/>
            <person name="Shore J.S."/>
        </authorList>
    </citation>
    <scope>NUCLEOTIDE SEQUENCE</scope>
    <source>
        <strain evidence="3">F60SS</strain>
        <tissue evidence="3">Leaves</tissue>
    </source>
</reference>
<organism evidence="3 4">
    <name type="scientific">Turnera subulata</name>
    <dbReference type="NCBI Taxonomy" id="218843"/>
    <lineage>
        <taxon>Eukaryota</taxon>
        <taxon>Viridiplantae</taxon>
        <taxon>Streptophyta</taxon>
        <taxon>Embryophyta</taxon>
        <taxon>Tracheophyta</taxon>
        <taxon>Spermatophyta</taxon>
        <taxon>Magnoliopsida</taxon>
        <taxon>eudicotyledons</taxon>
        <taxon>Gunneridae</taxon>
        <taxon>Pentapetalae</taxon>
        <taxon>rosids</taxon>
        <taxon>fabids</taxon>
        <taxon>Malpighiales</taxon>
        <taxon>Passifloraceae</taxon>
        <taxon>Turnera</taxon>
    </lineage>
</organism>
<dbReference type="GO" id="GO:0006511">
    <property type="term" value="P:ubiquitin-dependent protein catabolic process"/>
    <property type="evidence" value="ECO:0007669"/>
    <property type="project" value="TreeGrafter"/>
</dbReference>
<keyword evidence="1" id="KW-0862">Zinc</keyword>